<dbReference type="PANTHER" id="PTHR33906:SF1">
    <property type="entry name" value="INTRAFLAGELLAR TRANSPORT PROTEIN 25 HOMOLOG"/>
    <property type="match status" value="1"/>
</dbReference>
<keyword evidence="1" id="KW-1133">Transmembrane helix</keyword>
<evidence type="ECO:0000313" key="2">
    <source>
        <dbReference type="Ensembl" id="ENSLLEP00000048167.1"/>
    </source>
</evidence>
<keyword evidence="3" id="KW-1185">Reference proteome</keyword>
<dbReference type="InterPro" id="IPR008979">
    <property type="entry name" value="Galactose-bd-like_sf"/>
</dbReference>
<organism evidence="2 3">
    <name type="scientific">Leptobrachium leishanense</name>
    <name type="common">Leishan spiny toad</name>
    <dbReference type="NCBI Taxonomy" id="445787"/>
    <lineage>
        <taxon>Eukaryota</taxon>
        <taxon>Metazoa</taxon>
        <taxon>Chordata</taxon>
        <taxon>Craniata</taxon>
        <taxon>Vertebrata</taxon>
        <taxon>Euteleostomi</taxon>
        <taxon>Amphibia</taxon>
        <taxon>Batrachia</taxon>
        <taxon>Anura</taxon>
        <taxon>Pelobatoidea</taxon>
        <taxon>Megophryidae</taxon>
        <taxon>Leptobrachium</taxon>
    </lineage>
</organism>
<dbReference type="GO" id="GO:0005929">
    <property type="term" value="C:cilium"/>
    <property type="evidence" value="ECO:0007669"/>
    <property type="project" value="TreeGrafter"/>
</dbReference>
<reference evidence="2" key="1">
    <citation type="submission" date="2025-08" db="UniProtKB">
        <authorList>
            <consortium name="Ensembl"/>
        </authorList>
    </citation>
    <scope>IDENTIFICATION</scope>
</reference>
<dbReference type="InterPro" id="IPR033558">
    <property type="entry name" value="IFT25"/>
</dbReference>
<dbReference type="OrthoDB" id="271080at2759"/>
<dbReference type="GO" id="GO:0005813">
    <property type="term" value="C:centrosome"/>
    <property type="evidence" value="ECO:0007669"/>
    <property type="project" value="TreeGrafter"/>
</dbReference>
<dbReference type="GeneTree" id="ENSGT00940000166675"/>
<keyword evidence="1" id="KW-0812">Transmembrane</keyword>
<dbReference type="AlphaFoldDB" id="A0A8C5R651"/>
<dbReference type="Gene3D" id="2.60.120.260">
    <property type="entry name" value="Galactose-binding domain-like"/>
    <property type="match status" value="1"/>
</dbReference>
<feature type="transmembrane region" description="Helical" evidence="1">
    <location>
        <begin position="93"/>
        <end position="110"/>
    </location>
</feature>
<keyword evidence="1" id="KW-0472">Membrane</keyword>
<dbReference type="SUPFAM" id="SSF49785">
    <property type="entry name" value="Galactose-binding domain-like"/>
    <property type="match status" value="1"/>
</dbReference>
<dbReference type="Ensembl" id="ENSLLET00000050052.1">
    <property type="protein sequence ID" value="ENSLLEP00000048167.1"/>
    <property type="gene ID" value="ENSLLEG00000030389.1"/>
</dbReference>
<proteinExistence type="predicted"/>
<dbReference type="GO" id="GO:0042073">
    <property type="term" value="P:intraciliary transport"/>
    <property type="evidence" value="ECO:0007669"/>
    <property type="project" value="InterPro"/>
</dbReference>
<sequence length="139" mass="15409">MTKAGDLCLSAAGARVILATSSDERHPAEHIMDGNPETFWTTTGMFPQEFIISLSGVFKINKITIHSSLVKNLRIETSISKEPVNFEPCTEKVLIFVYLLIYICFLLPQLSGIQAAHLRFVILSAYDHFVAVYSVSGDT</sequence>
<evidence type="ECO:0000313" key="3">
    <source>
        <dbReference type="Proteomes" id="UP000694569"/>
    </source>
</evidence>
<evidence type="ECO:0000256" key="1">
    <source>
        <dbReference type="SAM" id="Phobius"/>
    </source>
</evidence>
<protein>
    <recommendedName>
        <fullName evidence="4">Intraflagellar transport protein 25 homolog</fullName>
    </recommendedName>
</protein>
<dbReference type="GO" id="GO:0030992">
    <property type="term" value="C:intraciliary transport particle B"/>
    <property type="evidence" value="ECO:0007669"/>
    <property type="project" value="InterPro"/>
</dbReference>
<reference evidence="2" key="2">
    <citation type="submission" date="2025-09" db="UniProtKB">
        <authorList>
            <consortium name="Ensembl"/>
        </authorList>
    </citation>
    <scope>IDENTIFICATION</scope>
</reference>
<name>A0A8C5R651_9ANUR</name>
<evidence type="ECO:0008006" key="4">
    <source>
        <dbReference type="Google" id="ProtNLM"/>
    </source>
</evidence>
<dbReference type="Proteomes" id="UP000694569">
    <property type="component" value="Unplaced"/>
</dbReference>
<dbReference type="PANTHER" id="PTHR33906">
    <property type="entry name" value="INTRAFLAGELLAR TRANSPORT PROTEIN 25 HOMOLOG"/>
    <property type="match status" value="1"/>
</dbReference>
<accession>A0A8C5R651</accession>